<name>A0A238ZR61_9PSED</name>
<dbReference type="GO" id="GO:0016747">
    <property type="term" value="F:acyltransferase activity, transferring groups other than amino-acyl groups"/>
    <property type="evidence" value="ECO:0007669"/>
    <property type="project" value="InterPro"/>
</dbReference>
<evidence type="ECO:0000313" key="3">
    <source>
        <dbReference type="Proteomes" id="UP000242915"/>
    </source>
</evidence>
<dbReference type="SUPFAM" id="SSF55729">
    <property type="entry name" value="Acyl-CoA N-acyltransferases (Nat)"/>
    <property type="match status" value="1"/>
</dbReference>
<reference evidence="3" key="1">
    <citation type="submission" date="2017-06" db="EMBL/GenBank/DDBJ databases">
        <authorList>
            <person name="Varghese N."/>
            <person name="Submissions S."/>
        </authorList>
    </citation>
    <scope>NUCLEOTIDE SEQUENCE [LARGE SCALE GENOMIC DNA]</scope>
    <source>
        <strain evidence="3">CIP 108523</strain>
    </source>
</reference>
<dbReference type="PANTHER" id="PTHR43610:SF1">
    <property type="entry name" value="N-ACETYLTRANSFERASE DOMAIN-CONTAINING PROTEIN"/>
    <property type="match status" value="1"/>
</dbReference>
<proteinExistence type="predicted"/>
<dbReference type="AlphaFoldDB" id="A0A238ZR61"/>
<dbReference type="RefSeq" id="WP_010484966.1">
    <property type="nucleotide sequence ID" value="NZ_FZOG01000001.1"/>
</dbReference>
<sequence length="190" mass="21637">MFRPQLITLQRGALRIEPMLDADIPALVALAEANRGELVYVDGAQRLDWYRQGLADQREDKALPFVIRLGDQLVGTTRFADFMPKLPAAEIGWTWLDRAQHGTGLNTTIKYLMLRHAFESWRMVRVQLKTAASNLRSQAAIEKLGAEREGLLRNHRRLADGRLDDTVLYSITDQQWPAIKQQLEARFGAL</sequence>
<dbReference type="Gene3D" id="3.40.630.30">
    <property type="match status" value="1"/>
</dbReference>
<organism evidence="2 3">
    <name type="scientific">Pseudomonas segetis</name>
    <dbReference type="NCBI Taxonomy" id="298908"/>
    <lineage>
        <taxon>Bacteria</taxon>
        <taxon>Pseudomonadati</taxon>
        <taxon>Pseudomonadota</taxon>
        <taxon>Gammaproteobacteria</taxon>
        <taxon>Pseudomonadales</taxon>
        <taxon>Pseudomonadaceae</taxon>
        <taxon>Pseudomonas</taxon>
    </lineage>
</organism>
<protein>
    <submittedName>
        <fullName evidence="2">Protein N-acetyltransferase, RimJ/RimL family</fullName>
    </submittedName>
</protein>
<dbReference type="Proteomes" id="UP000242915">
    <property type="component" value="Unassembled WGS sequence"/>
</dbReference>
<dbReference type="Pfam" id="PF13302">
    <property type="entry name" value="Acetyltransf_3"/>
    <property type="match status" value="1"/>
</dbReference>
<keyword evidence="3" id="KW-1185">Reference proteome</keyword>
<dbReference type="EMBL" id="FZOG01000001">
    <property type="protein sequence ID" value="SNR85689.1"/>
    <property type="molecule type" value="Genomic_DNA"/>
</dbReference>
<gene>
    <name evidence="2" type="ORF">SAMN05216255_0613</name>
</gene>
<evidence type="ECO:0000313" key="2">
    <source>
        <dbReference type="EMBL" id="SNR85689.1"/>
    </source>
</evidence>
<dbReference type="PROSITE" id="PS51186">
    <property type="entry name" value="GNAT"/>
    <property type="match status" value="1"/>
</dbReference>
<dbReference type="InterPro" id="IPR000182">
    <property type="entry name" value="GNAT_dom"/>
</dbReference>
<evidence type="ECO:0000259" key="1">
    <source>
        <dbReference type="PROSITE" id="PS51186"/>
    </source>
</evidence>
<dbReference type="InterPro" id="IPR016181">
    <property type="entry name" value="Acyl_CoA_acyltransferase"/>
</dbReference>
<keyword evidence="2" id="KW-0808">Transferase</keyword>
<dbReference type="PANTHER" id="PTHR43610">
    <property type="entry name" value="BLL6696 PROTEIN"/>
    <property type="match status" value="1"/>
</dbReference>
<feature type="domain" description="N-acetyltransferase" evidence="1">
    <location>
        <begin position="14"/>
        <end position="174"/>
    </location>
</feature>
<accession>A0A238ZR61</accession>